<evidence type="ECO:0000313" key="3">
    <source>
        <dbReference type="EMBL" id="OTG33410.1"/>
    </source>
</evidence>
<evidence type="ECO:0008006" key="5">
    <source>
        <dbReference type="Google" id="ProtNLM"/>
    </source>
</evidence>
<sequence length="102" mass="11275">MKFQMLVFFLLLCAQFLSTLAFESKEEDNPINVNASVFNKEEDLKQDALVFSKSSRGKGSSGGTNDHTKQNNAVSAFIKPHTYGSYVDIGVILVGALFVFDF</sequence>
<dbReference type="Proteomes" id="UP000215914">
    <property type="component" value="Chromosome 2"/>
</dbReference>
<reference evidence="3" key="2">
    <citation type="submission" date="2017-02" db="EMBL/GenBank/DDBJ databases">
        <title>Sunflower complete genome.</title>
        <authorList>
            <person name="Langlade N."/>
            <person name="Munos S."/>
        </authorList>
    </citation>
    <scope>NUCLEOTIDE SEQUENCE [LARGE SCALE GENOMIC DNA]</scope>
    <source>
        <tissue evidence="3">Leaves</tissue>
    </source>
</reference>
<reference evidence="2 4" key="1">
    <citation type="journal article" date="2017" name="Nature">
        <title>The sunflower genome provides insights into oil metabolism, flowering and Asterid evolution.</title>
        <authorList>
            <person name="Badouin H."/>
            <person name="Gouzy J."/>
            <person name="Grassa C.J."/>
            <person name="Murat F."/>
            <person name="Staton S.E."/>
            <person name="Cottret L."/>
            <person name="Lelandais-Briere C."/>
            <person name="Owens G.L."/>
            <person name="Carrere S."/>
            <person name="Mayjonade B."/>
            <person name="Legrand L."/>
            <person name="Gill N."/>
            <person name="Kane N.C."/>
            <person name="Bowers J.E."/>
            <person name="Hubner S."/>
            <person name="Bellec A."/>
            <person name="Berard A."/>
            <person name="Berges H."/>
            <person name="Blanchet N."/>
            <person name="Boniface M.C."/>
            <person name="Brunel D."/>
            <person name="Catrice O."/>
            <person name="Chaidir N."/>
            <person name="Claudel C."/>
            <person name="Donnadieu C."/>
            <person name="Faraut T."/>
            <person name="Fievet G."/>
            <person name="Helmstetter N."/>
            <person name="King M."/>
            <person name="Knapp S.J."/>
            <person name="Lai Z."/>
            <person name="Le Paslier M.C."/>
            <person name="Lippi Y."/>
            <person name="Lorenzon L."/>
            <person name="Mandel J.R."/>
            <person name="Marage G."/>
            <person name="Marchand G."/>
            <person name="Marquand E."/>
            <person name="Bret-Mestries E."/>
            <person name="Morien E."/>
            <person name="Nambeesan S."/>
            <person name="Nguyen T."/>
            <person name="Pegot-Espagnet P."/>
            <person name="Pouilly N."/>
            <person name="Raftis F."/>
            <person name="Sallet E."/>
            <person name="Schiex T."/>
            <person name="Thomas J."/>
            <person name="Vandecasteele C."/>
            <person name="Vares D."/>
            <person name="Vear F."/>
            <person name="Vautrin S."/>
            <person name="Crespi M."/>
            <person name="Mangin B."/>
            <person name="Burke J.M."/>
            <person name="Salse J."/>
            <person name="Munos S."/>
            <person name="Vincourt P."/>
            <person name="Rieseberg L.H."/>
            <person name="Langlade N.B."/>
        </authorList>
    </citation>
    <scope>NUCLEOTIDE SEQUENCE [LARGE SCALE GENOMIC DNA]</scope>
    <source>
        <strain evidence="4">cv. SF193</strain>
        <tissue evidence="2">Leaves</tissue>
    </source>
</reference>
<evidence type="ECO:0000313" key="2">
    <source>
        <dbReference type="EMBL" id="KAF5817126.1"/>
    </source>
</evidence>
<dbReference type="InParanoid" id="A0A251VCT3"/>
<proteinExistence type="predicted"/>
<keyword evidence="1" id="KW-0732">Signal</keyword>
<dbReference type="Gramene" id="mRNA:HanXRQr2_Chr02g0049361">
    <property type="protein sequence ID" value="mRNA:HanXRQr2_Chr02g0049361"/>
    <property type="gene ID" value="HanXRQr2_Chr02g0049361"/>
</dbReference>
<dbReference type="OrthoDB" id="1726488at2759"/>
<dbReference type="EMBL" id="MNCJ02000317">
    <property type="protein sequence ID" value="KAF5817126.1"/>
    <property type="molecule type" value="Genomic_DNA"/>
</dbReference>
<accession>A0A251VCT3</accession>
<keyword evidence="4" id="KW-1185">Reference proteome</keyword>
<name>A0A251VCT3_HELAN</name>
<organism evidence="3 4">
    <name type="scientific">Helianthus annuus</name>
    <name type="common">Common sunflower</name>
    <dbReference type="NCBI Taxonomy" id="4232"/>
    <lineage>
        <taxon>Eukaryota</taxon>
        <taxon>Viridiplantae</taxon>
        <taxon>Streptophyta</taxon>
        <taxon>Embryophyta</taxon>
        <taxon>Tracheophyta</taxon>
        <taxon>Spermatophyta</taxon>
        <taxon>Magnoliopsida</taxon>
        <taxon>eudicotyledons</taxon>
        <taxon>Gunneridae</taxon>
        <taxon>Pentapetalae</taxon>
        <taxon>asterids</taxon>
        <taxon>campanulids</taxon>
        <taxon>Asterales</taxon>
        <taxon>Asteraceae</taxon>
        <taxon>Asteroideae</taxon>
        <taxon>Heliantheae alliance</taxon>
        <taxon>Heliantheae</taxon>
        <taxon>Helianthus</taxon>
    </lineage>
</organism>
<evidence type="ECO:0000313" key="4">
    <source>
        <dbReference type="Proteomes" id="UP000215914"/>
    </source>
</evidence>
<dbReference type="AlphaFoldDB" id="A0A251VCT3"/>
<gene>
    <name evidence="3" type="ORF">HannXRQ_Chr02g0034411</name>
    <name evidence="2" type="ORF">HanXRQr2_Chr02g0049361</name>
</gene>
<protein>
    <recommendedName>
        <fullName evidence="5">Transmembrane protein</fullName>
    </recommendedName>
</protein>
<evidence type="ECO:0000256" key="1">
    <source>
        <dbReference type="SAM" id="SignalP"/>
    </source>
</evidence>
<dbReference type="EMBL" id="CM007891">
    <property type="protein sequence ID" value="OTG33410.1"/>
    <property type="molecule type" value="Genomic_DNA"/>
</dbReference>
<reference evidence="2" key="3">
    <citation type="submission" date="2020-06" db="EMBL/GenBank/DDBJ databases">
        <title>Helianthus annuus Genome sequencing and assembly Release 2.</title>
        <authorList>
            <person name="Gouzy J."/>
            <person name="Langlade N."/>
            <person name="Munos S."/>
        </authorList>
    </citation>
    <scope>NUCLEOTIDE SEQUENCE</scope>
    <source>
        <tissue evidence="2">Leaves</tissue>
    </source>
</reference>
<feature type="chain" id="PRO_5012354863" description="Transmembrane protein" evidence="1">
    <location>
        <begin position="22"/>
        <end position="102"/>
    </location>
</feature>
<feature type="signal peptide" evidence="1">
    <location>
        <begin position="1"/>
        <end position="21"/>
    </location>
</feature>